<comment type="caution">
    <text evidence="1">The sequence shown here is derived from an EMBL/GenBank/DDBJ whole genome shotgun (WGS) entry which is preliminary data.</text>
</comment>
<dbReference type="InterPro" id="IPR011008">
    <property type="entry name" value="Dimeric_a/b-barrel"/>
</dbReference>
<dbReference type="RefSeq" id="WP_109926677.1">
    <property type="nucleotide sequence ID" value="NZ_QGNZ01000004.1"/>
</dbReference>
<keyword evidence="2" id="KW-1185">Reference proteome</keyword>
<evidence type="ECO:0000313" key="1">
    <source>
        <dbReference type="EMBL" id="PWS26112.1"/>
    </source>
</evidence>
<proteinExistence type="predicted"/>
<reference evidence="1 2" key="1">
    <citation type="submission" date="2018-05" db="EMBL/GenBank/DDBJ databases">
        <title>Pedobacter paludis sp. nov., isolated from wetland soil.</title>
        <authorList>
            <person name="Zhang Y."/>
            <person name="Wang G."/>
        </authorList>
    </citation>
    <scope>NUCLEOTIDE SEQUENCE [LARGE SCALE GENOMIC DNA]</scope>
    <source>
        <strain evidence="1 2">KCTC22721</strain>
    </source>
</reference>
<dbReference type="Gene3D" id="3.30.70.1060">
    <property type="entry name" value="Dimeric alpha+beta barrel"/>
    <property type="match status" value="1"/>
</dbReference>
<dbReference type="Proteomes" id="UP000245379">
    <property type="component" value="Unassembled WGS sequence"/>
</dbReference>
<dbReference type="AlphaFoldDB" id="A0A317EHH8"/>
<sequence>MKKFIVIFREPDGRSIRHGNDDVTKHQENWKSWFSVLGEKGHLSGGSSLTLEGRLIKGKGDIVTIEIYKNGTEIVGGYLLLNSIDFENAVEIMRTCPIYEFDGYAEIRELQNQKQN</sequence>
<accession>A0A317EHH8</accession>
<dbReference type="OrthoDB" id="7782105at2"/>
<name>A0A317EHH8_9SPHI</name>
<evidence type="ECO:0000313" key="2">
    <source>
        <dbReference type="Proteomes" id="UP000245379"/>
    </source>
</evidence>
<protein>
    <recommendedName>
        <fullName evidence="3">YCII-related domain-containing protein</fullName>
    </recommendedName>
</protein>
<evidence type="ECO:0008006" key="3">
    <source>
        <dbReference type="Google" id="ProtNLM"/>
    </source>
</evidence>
<organism evidence="1 2">
    <name type="scientific">Pedobacter yonginense</name>
    <dbReference type="NCBI Taxonomy" id="651869"/>
    <lineage>
        <taxon>Bacteria</taxon>
        <taxon>Pseudomonadati</taxon>
        <taxon>Bacteroidota</taxon>
        <taxon>Sphingobacteriia</taxon>
        <taxon>Sphingobacteriales</taxon>
        <taxon>Sphingobacteriaceae</taxon>
        <taxon>Pedobacter</taxon>
    </lineage>
</organism>
<dbReference type="SUPFAM" id="SSF54909">
    <property type="entry name" value="Dimeric alpha+beta barrel"/>
    <property type="match status" value="1"/>
</dbReference>
<gene>
    <name evidence="1" type="ORF">DHW03_15045</name>
</gene>
<dbReference type="EMBL" id="QGNZ01000004">
    <property type="protein sequence ID" value="PWS26112.1"/>
    <property type="molecule type" value="Genomic_DNA"/>
</dbReference>